<evidence type="ECO:0000313" key="3">
    <source>
        <dbReference type="Proteomes" id="UP000006053"/>
    </source>
</evidence>
<dbReference type="InterPro" id="IPR025868">
    <property type="entry name" value="Zn_ribbon_dom_put"/>
</dbReference>
<gene>
    <name evidence="2" type="ordered locus">Desde_3370</name>
</gene>
<dbReference type="OrthoDB" id="9801008at2"/>
<organism evidence="2 3">
    <name type="scientific">Desulfitobacterium dehalogenans (strain ATCC 51507 / DSM 9161 / JW/IU-DC1)</name>
    <dbReference type="NCBI Taxonomy" id="756499"/>
    <lineage>
        <taxon>Bacteria</taxon>
        <taxon>Bacillati</taxon>
        <taxon>Bacillota</taxon>
        <taxon>Clostridia</taxon>
        <taxon>Eubacteriales</taxon>
        <taxon>Desulfitobacteriaceae</taxon>
        <taxon>Desulfitobacterium</taxon>
    </lineage>
</organism>
<dbReference type="Pfam" id="PF12674">
    <property type="entry name" value="Zn_ribbon_2"/>
    <property type="match status" value="1"/>
</dbReference>
<keyword evidence="3" id="KW-1185">Reference proteome</keyword>
<sequence precursor="true">MKTCIACGMPMTKAADYALGDENKEYCLYCARPDGSMQSYPEKVEGMTDFLTRTQGLDKEAARQMAIRTLAKLPAWKDREITSC</sequence>
<proteinExistence type="predicted"/>
<evidence type="ECO:0000313" key="2">
    <source>
        <dbReference type="EMBL" id="AFM01657.1"/>
    </source>
</evidence>
<dbReference type="STRING" id="756499.Desde_3370"/>
<dbReference type="EMBL" id="CP003348">
    <property type="protein sequence ID" value="AFM01657.1"/>
    <property type="molecule type" value="Genomic_DNA"/>
</dbReference>
<feature type="domain" description="Putative zinc ribbon" evidence="1">
    <location>
        <begin position="3"/>
        <end position="77"/>
    </location>
</feature>
<reference evidence="2 3" key="2">
    <citation type="journal article" date="2015" name="J. Bacteriol.">
        <title>Genomic, proteomic, and biochemical analysis of the organohalide respiratory pathway in Desulfitobacterium dehalogenans.</title>
        <authorList>
            <person name="Kruse T."/>
            <person name="van de Pas B.A."/>
            <person name="Atteia A."/>
            <person name="Krab K."/>
            <person name="Hagen W.R."/>
            <person name="Goodwin L."/>
            <person name="Chain P."/>
            <person name="Boeren S."/>
            <person name="Maphosa F."/>
            <person name="Schraa G."/>
            <person name="de Vos W.M."/>
            <person name="van der Oost J."/>
            <person name="Smidt H."/>
            <person name="Stams A.J."/>
        </authorList>
    </citation>
    <scope>NUCLEOTIDE SEQUENCE [LARGE SCALE GENOMIC DNA]</scope>
    <source>
        <strain evidence="3">ATCC 51507 / DSM 9161 / JW/IU-DC1</strain>
    </source>
</reference>
<dbReference type="AlphaFoldDB" id="I4ACH2"/>
<protein>
    <recommendedName>
        <fullName evidence="1">Putative zinc ribbon domain-containing protein</fullName>
    </recommendedName>
</protein>
<accession>I4ACH2</accession>
<reference evidence="3" key="1">
    <citation type="submission" date="2012-06" db="EMBL/GenBank/DDBJ databases">
        <title>Complete sequence of Desulfitobacterium dehalogenans ATCC 51507.</title>
        <authorList>
            <person name="Lucas S."/>
            <person name="Han J."/>
            <person name="Lapidus A."/>
            <person name="Cheng J.-F."/>
            <person name="Goodwin L."/>
            <person name="Pitluck S."/>
            <person name="Peters L."/>
            <person name="Ovchinnikova G."/>
            <person name="Teshima H."/>
            <person name="Detter J.C."/>
            <person name="Han C."/>
            <person name="Tapia R."/>
            <person name="Land M."/>
            <person name="Hauser L."/>
            <person name="Kyrpides N."/>
            <person name="Ivanova N."/>
            <person name="Pagani I."/>
            <person name="Kruse T."/>
            <person name="de Vos W.M."/>
            <person name="Smidt H."/>
            <person name="Woyke T."/>
        </authorList>
    </citation>
    <scope>NUCLEOTIDE SEQUENCE [LARGE SCALE GENOMIC DNA]</scope>
    <source>
        <strain evidence="3">ATCC 51507 / DSM 9161 / JW/IU-DC1</strain>
    </source>
</reference>
<dbReference type="KEGG" id="ddh:Desde_3370"/>
<dbReference type="Proteomes" id="UP000006053">
    <property type="component" value="Chromosome"/>
</dbReference>
<evidence type="ECO:0000259" key="1">
    <source>
        <dbReference type="Pfam" id="PF12674"/>
    </source>
</evidence>
<dbReference type="RefSeq" id="WP_014795133.1">
    <property type="nucleotide sequence ID" value="NC_018017.1"/>
</dbReference>
<name>I4ACH2_DESDJ</name>
<dbReference type="eggNOG" id="ENOG50330N1">
    <property type="taxonomic scope" value="Bacteria"/>
</dbReference>
<dbReference type="HOGENOM" id="CLU_195219_0_0_9"/>